<name>A0A164N4N9_9NOCA</name>
<gene>
    <name evidence="2" type="ORF">AWN90_29720</name>
</gene>
<feature type="transmembrane region" description="Helical" evidence="1">
    <location>
        <begin position="34"/>
        <end position="52"/>
    </location>
</feature>
<keyword evidence="3" id="KW-1185">Reference proteome</keyword>
<evidence type="ECO:0000313" key="3">
    <source>
        <dbReference type="Proteomes" id="UP000076512"/>
    </source>
</evidence>
<dbReference type="OrthoDB" id="3830423at2"/>
<comment type="caution">
    <text evidence="2">The sequence shown here is derived from an EMBL/GenBank/DDBJ whole genome shotgun (WGS) entry which is preliminary data.</text>
</comment>
<evidence type="ECO:0008006" key="4">
    <source>
        <dbReference type="Google" id="ProtNLM"/>
    </source>
</evidence>
<reference evidence="2 3" key="1">
    <citation type="submission" date="2016-04" db="EMBL/GenBank/DDBJ databases">
        <authorList>
            <person name="Evans L.H."/>
            <person name="Alamgir A."/>
            <person name="Owens N."/>
            <person name="Weber N.D."/>
            <person name="Virtaneva K."/>
            <person name="Barbian K."/>
            <person name="Babar A."/>
            <person name="Rosenke K."/>
        </authorList>
    </citation>
    <scope>NUCLEOTIDE SEQUENCE [LARGE SCALE GENOMIC DNA]</scope>
    <source>
        <strain evidence="2 3">IFM 0406</strain>
    </source>
</reference>
<feature type="transmembrane region" description="Helical" evidence="1">
    <location>
        <begin position="93"/>
        <end position="115"/>
    </location>
</feature>
<dbReference type="EMBL" id="LWGR01000007">
    <property type="protein sequence ID" value="KZM73976.1"/>
    <property type="molecule type" value="Genomic_DNA"/>
</dbReference>
<feature type="transmembrane region" description="Helical" evidence="1">
    <location>
        <begin position="64"/>
        <end position="81"/>
    </location>
</feature>
<evidence type="ECO:0000313" key="2">
    <source>
        <dbReference type="EMBL" id="KZM73976.1"/>
    </source>
</evidence>
<dbReference type="RefSeq" id="WP_067595925.1">
    <property type="nucleotide sequence ID" value="NZ_JAAFZG010000015.1"/>
</dbReference>
<keyword evidence="1" id="KW-1133">Transmembrane helix</keyword>
<dbReference type="AlphaFoldDB" id="A0A164N4N9"/>
<dbReference type="STRING" id="455432.AWN90_29720"/>
<dbReference type="Proteomes" id="UP000076512">
    <property type="component" value="Unassembled WGS sequence"/>
</dbReference>
<accession>A0A164N4N9</accession>
<proteinExistence type="predicted"/>
<protein>
    <recommendedName>
        <fullName evidence="4">Integral membrane protein</fullName>
    </recommendedName>
</protein>
<keyword evidence="1" id="KW-0812">Transmembrane</keyword>
<organism evidence="2 3">
    <name type="scientific">Nocardia terpenica</name>
    <dbReference type="NCBI Taxonomy" id="455432"/>
    <lineage>
        <taxon>Bacteria</taxon>
        <taxon>Bacillati</taxon>
        <taxon>Actinomycetota</taxon>
        <taxon>Actinomycetes</taxon>
        <taxon>Mycobacteriales</taxon>
        <taxon>Nocardiaceae</taxon>
        <taxon>Nocardia</taxon>
    </lineage>
</organism>
<evidence type="ECO:0000256" key="1">
    <source>
        <dbReference type="SAM" id="Phobius"/>
    </source>
</evidence>
<keyword evidence="1" id="KW-0472">Membrane</keyword>
<sequence length="116" mass="11835">MTVVYNLVVVAHLLGLAAVIGGYAAGRPTVGEVMVWGARAQILTGLVLVGMADSIHSLDKHLDLAKIIVKLVIAVAVAGLAEVGHADAKRGKAVAGMTHAAGVLAIANVFVAVLWH</sequence>